<evidence type="ECO:0000313" key="1">
    <source>
        <dbReference type="EMBL" id="KIL57805.1"/>
    </source>
</evidence>
<accession>A0A0C2S514</accession>
<protein>
    <submittedName>
        <fullName evidence="1">Uncharacterized protein</fullName>
    </submittedName>
</protein>
<dbReference type="HOGENOM" id="CLU_2526955_0_0_1"/>
<gene>
    <name evidence="1" type="ORF">M378DRAFT_171324</name>
</gene>
<organism evidence="1 2">
    <name type="scientific">Amanita muscaria (strain Koide BX008)</name>
    <dbReference type="NCBI Taxonomy" id="946122"/>
    <lineage>
        <taxon>Eukaryota</taxon>
        <taxon>Fungi</taxon>
        <taxon>Dikarya</taxon>
        <taxon>Basidiomycota</taxon>
        <taxon>Agaricomycotina</taxon>
        <taxon>Agaricomycetes</taxon>
        <taxon>Agaricomycetidae</taxon>
        <taxon>Agaricales</taxon>
        <taxon>Pluteineae</taxon>
        <taxon>Amanitaceae</taxon>
        <taxon>Amanita</taxon>
    </lineage>
</organism>
<evidence type="ECO:0000313" key="2">
    <source>
        <dbReference type="Proteomes" id="UP000054549"/>
    </source>
</evidence>
<dbReference type="Proteomes" id="UP000054549">
    <property type="component" value="Unassembled WGS sequence"/>
</dbReference>
<dbReference type="EMBL" id="KN818357">
    <property type="protein sequence ID" value="KIL57805.1"/>
    <property type="molecule type" value="Genomic_DNA"/>
</dbReference>
<proteinExistence type="predicted"/>
<dbReference type="AlphaFoldDB" id="A0A0C2S514"/>
<dbReference type="InParanoid" id="A0A0C2S514"/>
<keyword evidence="2" id="KW-1185">Reference proteome</keyword>
<name>A0A0C2S514_AMAMK</name>
<sequence length="84" mass="9395">MFVFSTSQCPLLVTALSPSDYVLQHCEINVCLVLEHPGYPVLQNKYLSPAGKESNALSIVIFRLLTRYATARCRARSVRITLPI</sequence>
<reference evidence="1 2" key="1">
    <citation type="submission" date="2014-04" db="EMBL/GenBank/DDBJ databases">
        <title>Evolutionary Origins and Diversification of the Mycorrhizal Mutualists.</title>
        <authorList>
            <consortium name="DOE Joint Genome Institute"/>
            <consortium name="Mycorrhizal Genomics Consortium"/>
            <person name="Kohler A."/>
            <person name="Kuo A."/>
            <person name="Nagy L.G."/>
            <person name="Floudas D."/>
            <person name="Copeland A."/>
            <person name="Barry K.W."/>
            <person name="Cichocki N."/>
            <person name="Veneault-Fourrey C."/>
            <person name="LaButti K."/>
            <person name="Lindquist E.A."/>
            <person name="Lipzen A."/>
            <person name="Lundell T."/>
            <person name="Morin E."/>
            <person name="Murat C."/>
            <person name="Riley R."/>
            <person name="Ohm R."/>
            <person name="Sun H."/>
            <person name="Tunlid A."/>
            <person name="Henrissat B."/>
            <person name="Grigoriev I.V."/>
            <person name="Hibbett D.S."/>
            <person name="Martin F."/>
        </authorList>
    </citation>
    <scope>NUCLEOTIDE SEQUENCE [LARGE SCALE GENOMIC DNA]</scope>
    <source>
        <strain evidence="1 2">Koide BX008</strain>
    </source>
</reference>